<evidence type="ECO:0000313" key="3">
    <source>
        <dbReference type="Proteomes" id="UP000673447"/>
    </source>
</evidence>
<dbReference type="Proteomes" id="UP000673447">
    <property type="component" value="Unassembled WGS sequence"/>
</dbReference>
<keyword evidence="1" id="KW-0812">Transmembrane</keyword>
<gene>
    <name evidence="2" type="ORF">J5837_09765</name>
</gene>
<keyword evidence="1" id="KW-0472">Membrane</keyword>
<reference evidence="2" key="1">
    <citation type="journal article" date="2016" name="Int. J. Syst. Evol. Microbiol.">
        <title>Pseudoxanthomonas helianthi sp. nov., isolated from roots of Jerusalem artichoke (Helianthus tuberosus).</title>
        <authorList>
            <person name="Kittiwongwattana C."/>
            <person name="Thawai C."/>
        </authorList>
    </citation>
    <scope>NUCLEOTIDE SEQUENCE</scope>
    <source>
        <strain evidence="2">110414</strain>
    </source>
</reference>
<keyword evidence="3" id="KW-1185">Reference proteome</keyword>
<reference evidence="2" key="2">
    <citation type="submission" date="2021-03" db="EMBL/GenBank/DDBJ databases">
        <authorList>
            <person name="Cao W."/>
        </authorList>
    </citation>
    <scope>NUCLEOTIDE SEQUENCE</scope>
    <source>
        <strain evidence="2">110414</strain>
    </source>
</reference>
<protein>
    <submittedName>
        <fullName evidence="2">Uncharacterized protein</fullName>
    </submittedName>
</protein>
<proteinExistence type="predicted"/>
<dbReference type="AlphaFoldDB" id="A0A941AUC1"/>
<evidence type="ECO:0000256" key="1">
    <source>
        <dbReference type="SAM" id="Phobius"/>
    </source>
</evidence>
<comment type="caution">
    <text evidence="2">The sequence shown here is derived from an EMBL/GenBank/DDBJ whole genome shotgun (WGS) entry which is preliminary data.</text>
</comment>
<dbReference type="RefSeq" id="WP_210536572.1">
    <property type="nucleotide sequence ID" value="NZ_JAGKTC010000002.1"/>
</dbReference>
<organism evidence="2 3">
    <name type="scientific">Pseudoxanthomonas helianthi</name>
    <dbReference type="NCBI Taxonomy" id="1453541"/>
    <lineage>
        <taxon>Bacteria</taxon>
        <taxon>Pseudomonadati</taxon>
        <taxon>Pseudomonadota</taxon>
        <taxon>Gammaproteobacteria</taxon>
        <taxon>Lysobacterales</taxon>
        <taxon>Lysobacteraceae</taxon>
        <taxon>Pseudoxanthomonas</taxon>
    </lineage>
</organism>
<feature type="transmembrane region" description="Helical" evidence="1">
    <location>
        <begin position="65"/>
        <end position="87"/>
    </location>
</feature>
<dbReference type="EMBL" id="JAGKTC010000002">
    <property type="protein sequence ID" value="MBP3984705.1"/>
    <property type="molecule type" value="Genomic_DNA"/>
</dbReference>
<accession>A0A941AUC1</accession>
<name>A0A941AUC1_9GAMM</name>
<feature type="transmembrane region" description="Helical" evidence="1">
    <location>
        <begin position="7"/>
        <end position="28"/>
    </location>
</feature>
<sequence length="97" mass="10791">MSGVKKLALPMVLCFFGALLLFGFGPWLKQDYVSSAPRTPNPATGQVIEYNQHGYIVFFSRRQELTLSSVSLTGTLLILAGGIFLSGHGWMRGRQWR</sequence>
<evidence type="ECO:0000313" key="2">
    <source>
        <dbReference type="EMBL" id="MBP3984705.1"/>
    </source>
</evidence>
<keyword evidence="1" id="KW-1133">Transmembrane helix</keyword>